<protein>
    <recommendedName>
        <fullName evidence="3">YhcH/YjgK/YiaL family protein</fullName>
    </recommendedName>
</protein>
<dbReference type="SUPFAM" id="SSF51197">
    <property type="entry name" value="Clavaminate synthase-like"/>
    <property type="match status" value="1"/>
</dbReference>
<dbReference type="RefSeq" id="WP_071612072.1">
    <property type="nucleotide sequence ID" value="NZ_CP015756.1"/>
</dbReference>
<dbReference type="Proteomes" id="UP000182569">
    <property type="component" value="Chromosome"/>
</dbReference>
<gene>
    <name evidence="1" type="ORF">A7L45_06700</name>
</gene>
<evidence type="ECO:0008006" key="3">
    <source>
        <dbReference type="Google" id="ProtNLM"/>
    </source>
</evidence>
<dbReference type="InterPro" id="IPR004375">
    <property type="entry name" value="NanQ/TabA/YiaL"/>
</dbReference>
<proteinExistence type="predicted"/>
<reference evidence="2" key="1">
    <citation type="journal article" date="2016" name="Front. Microbiol.">
        <title>Complete Genome Sequence of Clostridium estertheticum DSM 8809, a Microbe Identified in Spoiled Vacuum Packed Beef.</title>
        <authorList>
            <person name="Yu Z."/>
            <person name="Gunn L."/>
            <person name="Brennan E."/>
            <person name="Reid R."/>
            <person name="Wall P.G."/>
            <person name="Gaora O.P."/>
            <person name="Hurley D."/>
            <person name="Bolton D."/>
            <person name="Fanning S."/>
        </authorList>
    </citation>
    <scope>NUCLEOTIDE SEQUENCE [LARGE SCALE GENOMIC DNA]</scope>
    <source>
        <strain evidence="2">DSM 8809</strain>
    </source>
</reference>
<evidence type="ECO:0000313" key="1">
    <source>
        <dbReference type="EMBL" id="APC39778.1"/>
    </source>
</evidence>
<dbReference type="OrthoDB" id="9792756at2"/>
<name>A0A1J0GEH8_9CLOT</name>
<dbReference type="STRING" id="1552.A7L45_06700"/>
<sequence>MIINKLSNAEQYYGISQRIEAGLKYLKNTDLEKLEIGKYEIDGKNIIAVVSEYETKDIEKGKWEAHKKHIDIQFVVSGKEKIGYAYINEMKESSEYDEEKDVVFLKGEGDMLLVNEGTFAIFAPEDVHMPTINAGNRNHVKKVVVKILV</sequence>
<accession>A0A1J0GEH8</accession>
<dbReference type="EMBL" id="CP015756">
    <property type="protein sequence ID" value="APC39778.1"/>
    <property type="molecule type" value="Genomic_DNA"/>
</dbReference>
<dbReference type="Gene3D" id="2.60.120.370">
    <property type="entry name" value="YhcH/YjgK/YiaL"/>
    <property type="match status" value="1"/>
</dbReference>
<evidence type="ECO:0000313" key="2">
    <source>
        <dbReference type="Proteomes" id="UP000182569"/>
    </source>
</evidence>
<dbReference type="PANTHER" id="PTHR34986">
    <property type="entry name" value="EVOLVED BETA-GALACTOSIDASE SUBUNIT BETA"/>
    <property type="match status" value="1"/>
</dbReference>
<dbReference type="PANTHER" id="PTHR34986:SF1">
    <property type="entry name" value="PROTEIN YIAL"/>
    <property type="match status" value="1"/>
</dbReference>
<dbReference type="NCBIfam" id="TIGR00022">
    <property type="entry name" value="YhcH/YjgK/YiaL family protein"/>
    <property type="match status" value="1"/>
</dbReference>
<dbReference type="InterPro" id="IPR037012">
    <property type="entry name" value="NanQ/TabA/YiaL_sf"/>
</dbReference>
<dbReference type="GeneID" id="83592074"/>
<dbReference type="Pfam" id="PF04074">
    <property type="entry name" value="DUF386"/>
    <property type="match status" value="1"/>
</dbReference>
<dbReference type="GO" id="GO:0005829">
    <property type="term" value="C:cytosol"/>
    <property type="evidence" value="ECO:0007669"/>
    <property type="project" value="TreeGrafter"/>
</dbReference>
<organism evidence="1 2">
    <name type="scientific">Clostridium estertheticum subsp. estertheticum</name>
    <dbReference type="NCBI Taxonomy" id="1552"/>
    <lineage>
        <taxon>Bacteria</taxon>
        <taxon>Bacillati</taxon>
        <taxon>Bacillota</taxon>
        <taxon>Clostridia</taxon>
        <taxon>Eubacteriales</taxon>
        <taxon>Clostridiaceae</taxon>
        <taxon>Clostridium</taxon>
    </lineage>
</organism>
<dbReference type="KEGG" id="ceu:A7L45_06700"/>
<keyword evidence="2" id="KW-1185">Reference proteome</keyword>
<dbReference type="AlphaFoldDB" id="A0A1J0GEH8"/>